<accession>A0A0F9I3T8</accession>
<comment type="caution">
    <text evidence="1">The sequence shown here is derived from an EMBL/GenBank/DDBJ whole genome shotgun (WGS) entry which is preliminary data.</text>
</comment>
<reference evidence="1" key="1">
    <citation type="journal article" date="2015" name="Nature">
        <title>Complex archaea that bridge the gap between prokaryotes and eukaryotes.</title>
        <authorList>
            <person name="Spang A."/>
            <person name="Saw J.H."/>
            <person name="Jorgensen S.L."/>
            <person name="Zaremba-Niedzwiedzka K."/>
            <person name="Martijn J."/>
            <person name="Lind A.E."/>
            <person name="van Eijk R."/>
            <person name="Schleper C."/>
            <person name="Guy L."/>
            <person name="Ettema T.J."/>
        </authorList>
    </citation>
    <scope>NUCLEOTIDE SEQUENCE</scope>
</reference>
<evidence type="ECO:0000313" key="1">
    <source>
        <dbReference type="EMBL" id="KKL82062.1"/>
    </source>
</evidence>
<gene>
    <name evidence="1" type="ORF">LCGC14_1988540</name>
</gene>
<dbReference type="EMBL" id="LAZR01022378">
    <property type="protein sequence ID" value="KKL82062.1"/>
    <property type="molecule type" value="Genomic_DNA"/>
</dbReference>
<protein>
    <submittedName>
        <fullName evidence="1">Uncharacterized protein</fullName>
    </submittedName>
</protein>
<name>A0A0F9I3T8_9ZZZZ</name>
<proteinExistence type="predicted"/>
<dbReference type="AlphaFoldDB" id="A0A0F9I3T8"/>
<organism evidence="1">
    <name type="scientific">marine sediment metagenome</name>
    <dbReference type="NCBI Taxonomy" id="412755"/>
    <lineage>
        <taxon>unclassified sequences</taxon>
        <taxon>metagenomes</taxon>
        <taxon>ecological metagenomes</taxon>
    </lineage>
</organism>
<sequence>MVSQTFDMDDEIHYKFKEFCHKKGISMKYALNIAVSLIVNKGLLDNHKKIKRS</sequence>